<sequence>MHKRSLNLSGRMVDRSFVQIRFMPENALSTEAVDVEMVFLTAIKEVEFASLFGFVGRTRR</sequence>
<comment type="caution">
    <text evidence="1">The sequence shown here is derived from an EMBL/GenBank/DDBJ whole genome shotgun (WGS) entry which is preliminary data.</text>
</comment>
<feature type="non-terminal residue" evidence="1">
    <location>
        <position position="60"/>
    </location>
</feature>
<protein>
    <submittedName>
        <fullName evidence="1">Uncharacterized protein</fullName>
    </submittedName>
</protein>
<dbReference type="EMBL" id="CACRXK020029883">
    <property type="protein sequence ID" value="CAB4042316.1"/>
    <property type="molecule type" value="Genomic_DNA"/>
</dbReference>
<organism evidence="1 2">
    <name type="scientific">Paramuricea clavata</name>
    <name type="common">Red gorgonian</name>
    <name type="synonym">Violescent sea-whip</name>
    <dbReference type="NCBI Taxonomy" id="317549"/>
    <lineage>
        <taxon>Eukaryota</taxon>
        <taxon>Metazoa</taxon>
        <taxon>Cnidaria</taxon>
        <taxon>Anthozoa</taxon>
        <taxon>Octocorallia</taxon>
        <taxon>Malacalcyonacea</taxon>
        <taxon>Plexauridae</taxon>
        <taxon>Paramuricea</taxon>
    </lineage>
</organism>
<dbReference type="AlphaFoldDB" id="A0A6S7K9E9"/>
<keyword evidence="2" id="KW-1185">Reference proteome</keyword>
<accession>A0A6S7K9E9</accession>
<evidence type="ECO:0000313" key="1">
    <source>
        <dbReference type="EMBL" id="CAB4042316.1"/>
    </source>
</evidence>
<dbReference type="Proteomes" id="UP001152795">
    <property type="component" value="Unassembled WGS sequence"/>
</dbReference>
<gene>
    <name evidence="1" type="ORF">PACLA_8A064455</name>
</gene>
<evidence type="ECO:0000313" key="2">
    <source>
        <dbReference type="Proteomes" id="UP001152795"/>
    </source>
</evidence>
<proteinExistence type="predicted"/>
<reference evidence="1" key="1">
    <citation type="submission" date="2020-04" db="EMBL/GenBank/DDBJ databases">
        <authorList>
            <person name="Alioto T."/>
            <person name="Alioto T."/>
            <person name="Gomez Garrido J."/>
        </authorList>
    </citation>
    <scope>NUCLEOTIDE SEQUENCE</scope>
    <source>
        <strain evidence="1">A484AB</strain>
    </source>
</reference>
<name>A0A6S7K9E9_PARCT</name>